<keyword evidence="4" id="KW-1185">Reference proteome</keyword>
<name>A0A3L7K507_9BACI</name>
<reference evidence="3 4" key="1">
    <citation type="submission" date="2018-10" db="EMBL/GenBank/DDBJ databases">
        <title>Falsibacillus sp. genome draft.</title>
        <authorList>
            <person name="Shi S."/>
        </authorList>
    </citation>
    <scope>NUCLEOTIDE SEQUENCE [LARGE SCALE GENOMIC DNA]</scope>
    <source>
        <strain evidence="3 4">GY 10110</strain>
    </source>
</reference>
<dbReference type="InterPro" id="IPR014729">
    <property type="entry name" value="Rossmann-like_a/b/a_fold"/>
</dbReference>
<evidence type="ECO:0000313" key="3">
    <source>
        <dbReference type="EMBL" id="RLQ97344.1"/>
    </source>
</evidence>
<dbReference type="Proteomes" id="UP000276770">
    <property type="component" value="Unassembled WGS sequence"/>
</dbReference>
<proteinExistence type="inferred from homology"/>
<accession>A0A3L7K507</accession>
<evidence type="ECO:0000256" key="1">
    <source>
        <dbReference type="ARBA" id="ARBA00008791"/>
    </source>
</evidence>
<comment type="caution">
    <text evidence="3">The sequence shown here is derived from an EMBL/GenBank/DDBJ whole genome shotgun (WGS) entry which is preliminary data.</text>
</comment>
<dbReference type="InterPro" id="IPR006016">
    <property type="entry name" value="UspA"/>
</dbReference>
<dbReference type="PANTHER" id="PTHR46268">
    <property type="entry name" value="STRESS RESPONSE PROTEIN NHAX"/>
    <property type="match status" value="1"/>
</dbReference>
<evidence type="ECO:0000313" key="4">
    <source>
        <dbReference type="Proteomes" id="UP000276770"/>
    </source>
</evidence>
<protein>
    <submittedName>
        <fullName evidence="3">Universal stress protein</fullName>
    </submittedName>
</protein>
<evidence type="ECO:0000259" key="2">
    <source>
        <dbReference type="Pfam" id="PF00582"/>
    </source>
</evidence>
<gene>
    <name evidence="3" type="ORF">D9X91_04125</name>
</gene>
<dbReference type="SUPFAM" id="SSF52402">
    <property type="entry name" value="Adenine nucleotide alpha hydrolases-like"/>
    <property type="match status" value="1"/>
</dbReference>
<sequence length="172" mass="19108">MKNMIKHIMVAYDGSEGSKKALEYAMDLLDRSSGQKFTVAHVYHEYKTEIPSNEDKLLNMEAMATKRVDGLYAAHMPLAQDERITQTQEVVHNSADQAISEARFALETRGVHGEFEILDGSPADSISEFADREQVDLIVMGNSGHSGLKKFFIGSVSEKVTKHAHCPVLIVK</sequence>
<dbReference type="Pfam" id="PF00582">
    <property type="entry name" value="Usp"/>
    <property type="match status" value="1"/>
</dbReference>
<organism evidence="3 4">
    <name type="scientific">Falsibacillus albus</name>
    <dbReference type="NCBI Taxonomy" id="2478915"/>
    <lineage>
        <taxon>Bacteria</taxon>
        <taxon>Bacillati</taxon>
        <taxon>Bacillota</taxon>
        <taxon>Bacilli</taxon>
        <taxon>Bacillales</taxon>
        <taxon>Bacillaceae</taxon>
        <taxon>Falsibacillus</taxon>
    </lineage>
</organism>
<dbReference type="CDD" id="cd00293">
    <property type="entry name" value="USP-like"/>
    <property type="match status" value="1"/>
</dbReference>
<dbReference type="Gene3D" id="3.40.50.620">
    <property type="entry name" value="HUPs"/>
    <property type="match status" value="1"/>
</dbReference>
<dbReference type="AlphaFoldDB" id="A0A3L7K507"/>
<dbReference type="PANTHER" id="PTHR46268:SF6">
    <property type="entry name" value="UNIVERSAL STRESS PROTEIN UP12"/>
    <property type="match status" value="1"/>
</dbReference>
<dbReference type="InterPro" id="IPR006015">
    <property type="entry name" value="Universal_stress_UspA"/>
</dbReference>
<comment type="similarity">
    <text evidence="1">Belongs to the universal stress protein A family.</text>
</comment>
<dbReference type="EMBL" id="RCVZ01000002">
    <property type="protein sequence ID" value="RLQ97344.1"/>
    <property type="molecule type" value="Genomic_DNA"/>
</dbReference>
<dbReference type="PRINTS" id="PR01438">
    <property type="entry name" value="UNVRSLSTRESS"/>
</dbReference>
<feature type="domain" description="UspA" evidence="2">
    <location>
        <begin position="4"/>
        <end position="172"/>
    </location>
</feature>